<dbReference type="InterPro" id="IPR001789">
    <property type="entry name" value="Sig_transdc_resp-reg_receiver"/>
</dbReference>
<evidence type="ECO:0000256" key="2">
    <source>
        <dbReference type="ARBA" id="ARBA00023012"/>
    </source>
</evidence>
<dbReference type="InterPro" id="IPR016032">
    <property type="entry name" value="Sig_transdc_resp-reg_C-effctor"/>
</dbReference>
<dbReference type="EMBL" id="QICB01000001">
    <property type="protein sequence ID" value="RNL21686.1"/>
    <property type="molecule type" value="Genomic_DNA"/>
</dbReference>
<dbReference type="InterPro" id="IPR039420">
    <property type="entry name" value="WalR-like"/>
</dbReference>
<evidence type="ECO:0000313" key="11">
    <source>
        <dbReference type="Proteomes" id="UP000267368"/>
    </source>
</evidence>
<proteinExistence type="predicted"/>
<dbReference type="GO" id="GO:0032993">
    <property type="term" value="C:protein-DNA complex"/>
    <property type="evidence" value="ECO:0007669"/>
    <property type="project" value="TreeGrafter"/>
</dbReference>
<evidence type="ECO:0000313" key="10">
    <source>
        <dbReference type="EMBL" id="RNL21686.1"/>
    </source>
</evidence>
<dbReference type="Proteomes" id="UP000267368">
    <property type="component" value="Unassembled WGS sequence"/>
</dbReference>
<evidence type="ECO:0000259" key="8">
    <source>
        <dbReference type="PROSITE" id="PS50110"/>
    </source>
</evidence>
<dbReference type="GO" id="GO:0005829">
    <property type="term" value="C:cytosol"/>
    <property type="evidence" value="ECO:0007669"/>
    <property type="project" value="TreeGrafter"/>
</dbReference>
<keyword evidence="1 6" id="KW-0597">Phosphoprotein</keyword>
<evidence type="ECO:0000256" key="5">
    <source>
        <dbReference type="ARBA" id="ARBA00023163"/>
    </source>
</evidence>
<organism evidence="10 11">
    <name type="scientific">Slackia faecicanis</name>
    <dbReference type="NCBI Taxonomy" id="255723"/>
    <lineage>
        <taxon>Bacteria</taxon>
        <taxon>Bacillati</taxon>
        <taxon>Actinomycetota</taxon>
        <taxon>Coriobacteriia</taxon>
        <taxon>Eggerthellales</taxon>
        <taxon>Eggerthellaceae</taxon>
        <taxon>Slackia</taxon>
    </lineage>
</organism>
<evidence type="ECO:0000256" key="1">
    <source>
        <dbReference type="ARBA" id="ARBA00022553"/>
    </source>
</evidence>
<protein>
    <submittedName>
        <fullName evidence="10">DNA-binding response regulator</fullName>
    </submittedName>
</protein>
<dbReference type="GO" id="GO:0006355">
    <property type="term" value="P:regulation of DNA-templated transcription"/>
    <property type="evidence" value="ECO:0007669"/>
    <property type="project" value="InterPro"/>
</dbReference>
<comment type="caution">
    <text evidence="10">The sequence shown here is derived from an EMBL/GenBank/DDBJ whole genome shotgun (WGS) entry which is preliminary data.</text>
</comment>
<dbReference type="CDD" id="cd00383">
    <property type="entry name" value="trans_reg_C"/>
    <property type="match status" value="1"/>
</dbReference>
<dbReference type="PROSITE" id="PS50110">
    <property type="entry name" value="RESPONSE_REGULATORY"/>
    <property type="match status" value="1"/>
</dbReference>
<evidence type="ECO:0000256" key="3">
    <source>
        <dbReference type="ARBA" id="ARBA00023015"/>
    </source>
</evidence>
<evidence type="ECO:0000256" key="6">
    <source>
        <dbReference type="PROSITE-ProRule" id="PRU00169"/>
    </source>
</evidence>
<evidence type="ECO:0000256" key="4">
    <source>
        <dbReference type="ARBA" id="ARBA00023125"/>
    </source>
</evidence>
<dbReference type="InterPro" id="IPR001867">
    <property type="entry name" value="OmpR/PhoB-type_DNA-bd"/>
</dbReference>
<dbReference type="Pfam" id="PF00072">
    <property type="entry name" value="Response_reg"/>
    <property type="match status" value="1"/>
</dbReference>
<feature type="domain" description="Response regulatory" evidence="8">
    <location>
        <begin position="10"/>
        <end position="127"/>
    </location>
</feature>
<dbReference type="InterPro" id="IPR036388">
    <property type="entry name" value="WH-like_DNA-bd_sf"/>
</dbReference>
<dbReference type="Pfam" id="PF00486">
    <property type="entry name" value="Trans_reg_C"/>
    <property type="match status" value="1"/>
</dbReference>
<dbReference type="PROSITE" id="PS51755">
    <property type="entry name" value="OMPR_PHOB"/>
    <property type="match status" value="1"/>
</dbReference>
<dbReference type="AlphaFoldDB" id="A0A3N0AI23"/>
<gene>
    <name evidence="10" type="ORF">DMP07_02330</name>
</gene>
<evidence type="ECO:0000256" key="7">
    <source>
        <dbReference type="PROSITE-ProRule" id="PRU01091"/>
    </source>
</evidence>
<dbReference type="PANTHER" id="PTHR48111:SF21">
    <property type="entry name" value="DNA-BINDING DUAL MASTER TRANSCRIPTIONAL REGULATOR RPAA"/>
    <property type="match status" value="1"/>
</dbReference>
<dbReference type="Gene3D" id="6.10.250.690">
    <property type="match status" value="1"/>
</dbReference>
<dbReference type="SUPFAM" id="SSF52172">
    <property type="entry name" value="CheY-like"/>
    <property type="match status" value="1"/>
</dbReference>
<dbReference type="Gene3D" id="3.40.50.2300">
    <property type="match status" value="1"/>
</dbReference>
<feature type="domain" description="OmpR/PhoB-type" evidence="9">
    <location>
        <begin position="135"/>
        <end position="235"/>
    </location>
</feature>
<keyword evidence="4 7" id="KW-0238">DNA-binding</keyword>
<keyword evidence="2" id="KW-0902">Two-component regulatory system</keyword>
<dbReference type="SUPFAM" id="SSF46894">
    <property type="entry name" value="C-terminal effector domain of the bipartite response regulators"/>
    <property type="match status" value="1"/>
</dbReference>
<evidence type="ECO:0000259" key="9">
    <source>
        <dbReference type="PROSITE" id="PS51755"/>
    </source>
</evidence>
<dbReference type="InterPro" id="IPR011006">
    <property type="entry name" value="CheY-like_superfamily"/>
</dbReference>
<sequence length="241" mass="26647">MTDANLKSRRILVVDDEPELRRMVASMLSAEGFTHVTQAGNVKEALEAFRRVKPELALLDVMLPDGDGFTLCQYLRAFDPDAPLPVIFLTAKDETDDRLSGLRSGADDYVTKPFSPQELALRIAAVLRRCYPAEPETVELADCVLDLGNADVLRKDSDEHVSLTVKERALLEALARNAGRIVTTDALCEAVWGDSFGYEQSLMTHVRRVREKIEADPSHPRSLVTAKGIGYKLIAQKGPRA</sequence>
<keyword evidence="11" id="KW-1185">Reference proteome</keyword>
<name>A0A3N0AI23_9ACTN</name>
<accession>A0A3N0AI23</accession>
<keyword evidence="3" id="KW-0805">Transcription regulation</keyword>
<reference evidence="11" key="1">
    <citation type="submission" date="2018-05" db="EMBL/GenBank/DDBJ databases">
        <title>Genome Sequencing of selected type strains of the family Eggerthellaceae.</title>
        <authorList>
            <person name="Danylec N."/>
            <person name="Stoll D.A."/>
            <person name="Doetsch A."/>
            <person name="Huch M."/>
        </authorList>
    </citation>
    <scope>NUCLEOTIDE SEQUENCE [LARGE SCALE GENOMIC DNA]</scope>
    <source>
        <strain evidence="11">DSM 17537</strain>
    </source>
</reference>
<feature type="DNA-binding region" description="OmpR/PhoB-type" evidence="7">
    <location>
        <begin position="135"/>
        <end position="235"/>
    </location>
</feature>
<dbReference type="SMART" id="SM00862">
    <property type="entry name" value="Trans_reg_C"/>
    <property type="match status" value="1"/>
</dbReference>
<dbReference type="OrthoDB" id="9775518at2"/>
<dbReference type="PANTHER" id="PTHR48111">
    <property type="entry name" value="REGULATOR OF RPOS"/>
    <property type="match status" value="1"/>
</dbReference>
<dbReference type="SMART" id="SM00448">
    <property type="entry name" value="REC"/>
    <property type="match status" value="1"/>
</dbReference>
<feature type="modified residue" description="4-aspartylphosphate" evidence="6">
    <location>
        <position position="60"/>
    </location>
</feature>
<dbReference type="CDD" id="cd17574">
    <property type="entry name" value="REC_OmpR"/>
    <property type="match status" value="1"/>
</dbReference>
<dbReference type="GO" id="GO:0000976">
    <property type="term" value="F:transcription cis-regulatory region binding"/>
    <property type="evidence" value="ECO:0007669"/>
    <property type="project" value="TreeGrafter"/>
</dbReference>
<keyword evidence="5" id="KW-0804">Transcription</keyword>
<dbReference type="Gene3D" id="1.10.10.10">
    <property type="entry name" value="Winged helix-like DNA-binding domain superfamily/Winged helix DNA-binding domain"/>
    <property type="match status" value="1"/>
</dbReference>
<dbReference type="GO" id="GO:0000156">
    <property type="term" value="F:phosphorelay response regulator activity"/>
    <property type="evidence" value="ECO:0007669"/>
    <property type="project" value="TreeGrafter"/>
</dbReference>